<dbReference type="Gene3D" id="1.10.1220.10">
    <property type="entry name" value="Met repressor-like"/>
    <property type="match status" value="1"/>
</dbReference>
<accession>A0A1G1V3R6</accession>
<dbReference type="InterPro" id="IPR013321">
    <property type="entry name" value="Arc_rbn_hlx_hlx"/>
</dbReference>
<evidence type="ECO:0000313" key="2">
    <source>
        <dbReference type="Proteomes" id="UP000177967"/>
    </source>
</evidence>
<dbReference type="AlphaFoldDB" id="A0A1G1V3R6"/>
<dbReference type="GO" id="GO:0006355">
    <property type="term" value="P:regulation of DNA-templated transcription"/>
    <property type="evidence" value="ECO:0007669"/>
    <property type="project" value="InterPro"/>
</dbReference>
<comment type="caution">
    <text evidence="1">The sequence shown here is derived from an EMBL/GenBank/DDBJ whole genome shotgun (WGS) entry which is preliminary data.</text>
</comment>
<organism evidence="1 2">
    <name type="scientific">Candidatus Blackburnbacteria bacterium RIFCSPHIGHO2_01_FULL_43_15b</name>
    <dbReference type="NCBI Taxonomy" id="1797513"/>
    <lineage>
        <taxon>Bacteria</taxon>
        <taxon>Candidatus Blackburniibacteriota</taxon>
    </lineage>
</organism>
<protein>
    <recommendedName>
        <fullName evidence="3">Ribbon-helix-helix protein CopG domain-containing protein</fullName>
    </recommendedName>
</protein>
<name>A0A1G1V3R6_9BACT</name>
<gene>
    <name evidence="1" type="ORF">A2782_00605</name>
</gene>
<sequence>MHYKRLNITFPSDLANQLRKEIPARTRSQYIANAVKEKLYKEKNLKKELIKSYKANAKLYEEINKEWETVDLESWPE</sequence>
<evidence type="ECO:0008006" key="3">
    <source>
        <dbReference type="Google" id="ProtNLM"/>
    </source>
</evidence>
<dbReference type="Proteomes" id="UP000177967">
    <property type="component" value="Unassembled WGS sequence"/>
</dbReference>
<reference evidence="1 2" key="1">
    <citation type="journal article" date="2016" name="Nat. Commun.">
        <title>Thousands of microbial genomes shed light on interconnected biogeochemical processes in an aquifer system.</title>
        <authorList>
            <person name="Anantharaman K."/>
            <person name="Brown C.T."/>
            <person name="Hug L.A."/>
            <person name="Sharon I."/>
            <person name="Castelle C.J."/>
            <person name="Probst A.J."/>
            <person name="Thomas B.C."/>
            <person name="Singh A."/>
            <person name="Wilkins M.J."/>
            <person name="Karaoz U."/>
            <person name="Brodie E.L."/>
            <person name="Williams K.H."/>
            <person name="Hubbard S.S."/>
            <person name="Banfield J.F."/>
        </authorList>
    </citation>
    <scope>NUCLEOTIDE SEQUENCE [LARGE SCALE GENOMIC DNA]</scope>
</reference>
<dbReference type="EMBL" id="MHBW01000002">
    <property type="protein sequence ID" value="OGY10015.1"/>
    <property type="molecule type" value="Genomic_DNA"/>
</dbReference>
<proteinExistence type="predicted"/>
<dbReference type="STRING" id="1797513.A2782_00605"/>
<evidence type="ECO:0000313" key="1">
    <source>
        <dbReference type="EMBL" id="OGY10015.1"/>
    </source>
</evidence>